<dbReference type="EMBL" id="MCFC01000001">
    <property type="protein sequence ID" value="ORY35906.1"/>
    <property type="molecule type" value="Genomic_DNA"/>
</dbReference>
<dbReference type="STRING" id="71784.A0A1Y2BMC3"/>
<proteinExistence type="predicted"/>
<dbReference type="Proteomes" id="UP000193986">
    <property type="component" value="Unassembled WGS sequence"/>
</dbReference>
<feature type="signal peptide" evidence="1">
    <location>
        <begin position="1"/>
        <end position="19"/>
    </location>
</feature>
<dbReference type="OrthoDB" id="2560689at2759"/>
<protein>
    <recommendedName>
        <fullName evidence="4">Alpha-1,6-mannosyl-glycoprotein 6-beta-N-acetylglucosaminyltransferase</fullName>
    </recommendedName>
</protein>
<evidence type="ECO:0008006" key="4">
    <source>
        <dbReference type="Google" id="ProtNLM"/>
    </source>
</evidence>
<evidence type="ECO:0000313" key="2">
    <source>
        <dbReference type="EMBL" id="ORY35906.1"/>
    </source>
</evidence>
<comment type="caution">
    <text evidence="2">The sequence shown here is derived from an EMBL/GenBank/DDBJ whole genome shotgun (WGS) entry which is preliminary data.</text>
</comment>
<keyword evidence="3" id="KW-1185">Reference proteome</keyword>
<reference evidence="2 3" key="1">
    <citation type="submission" date="2016-07" db="EMBL/GenBank/DDBJ databases">
        <title>Pervasive Adenine N6-methylation of Active Genes in Fungi.</title>
        <authorList>
            <consortium name="DOE Joint Genome Institute"/>
            <person name="Mondo S.J."/>
            <person name="Dannebaum R.O."/>
            <person name="Kuo R.C."/>
            <person name="Labutti K."/>
            <person name="Haridas S."/>
            <person name="Kuo A."/>
            <person name="Salamov A."/>
            <person name="Ahrendt S.R."/>
            <person name="Lipzen A."/>
            <person name="Sullivan W."/>
            <person name="Andreopoulos W.B."/>
            <person name="Clum A."/>
            <person name="Lindquist E."/>
            <person name="Daum C."/>
            <person name="Ramamoorthy G.K."/>
            <person name="Gryganskyi A."/>
            <person name="Culley D."/>
            <person name="Magnuson J.K."/>
            <person name="James T.Y."/>
            <person name="O'Malley M.A."/>
            <person name="Stajich J.E."/>
            <person name="Spatafora J.W."/>
            <person name="Visel A."/>
            <person name="Grigoriev I.V."/>
        </authorList>
    </citation>
    <scope>NUCLEOTIDE SEQUENCE [LARGE SCALE GENOMIC DNA]</scope>
    <source>
        <strain evidence="2 3">68-887.2</strain>
    </source>
</reference>
<keyword evidence="1" id="KW-0732">Signal</keyword>
<dbReference type="InParanoid" id="A0A1Y2BMC3"/>
<gene>
    <name evidence="2" type="ORF">BCR39DRAFT_512985</name>
</gene>
<sequence>MAPVLVRRVIFLLPFLTLALLTQHPLTSPYLSALYSSTNEEANIRQADSHAAALEPYFPSDRPADLWGWDNYKHYTESEMRKLAVCITTNTCRENQTTVVIYGHIHAHWAMYEGYGAGEGVWVKSVDDTLRKFGYTILHARDDWRYIWYIYNQIPDLVQYIFAYPHGQGKFDDYRKTEKRPYGIPAWKLFVYNYMPGHKASVVGDHWNVNSESGFARDSIDHLERSWTYLPYTITIPSTPPHIPTNERPPRIWILAKYIRYFYPQSNPAWPLDFFARASLDLQAEFPGFEFTAACKDDRNEQEKEDKPMQLPDGIRVVGVNLKHQEFEREVALSRGMLGIGWPTESPSPHNALSLGVPFLNPYDLNDHPSSKDADRGSWRNSQHHGMMYLDPPYVYHIKRNNYTSFLEGIRQALRTPIEQTQLPWTVRERQEEIVGDFMSTDWKSRAEWILEQRKAGVETQERAGEIFVM</sequence>
<accession>A0A1Y2BMC3</accession>
<feature type="chain" id="PRO_5012937540" description="Alpha-1,6-mannosyl-glycoprotein 6-beta-N-acetylglucosaminyltransferase" evidence="1">
    <location>
        <begin position="20"/>
        <end position="470"/>
    </location>
</feature>
<organism evidence="2 3">
    <name type="scientific">Naematelia encephala</name>
    <dbReference type="NCBI Taxonomy" id="71784"/>
    <lineage>
        <taxon>Eukaryota</taxon>
        <taxon>Fungi</taxon>
        <taxon>Dikarya</taxon>
        <taxon>Basidiomycota</taxon>
        <taxon>Agaricomycotina</taxon>
        <taxon>Tremellomycetes</taxon>
        <taxon>Tremellales</taxon>
        <taxon>Naemateliaceae</taxon>
        <taxon>Naematelia</taxon>
    </lineage>
</organism>
<dbReference type="GO" id="GO:0003676">
    <property type="term" value="F:nucleic acid binding"/>
    <property type="evidence" value="ECO:0007669"/>
    <property type="project" value="InterPro"/>
</dbReference>
<name>A0A1Y2BMC3_9TREE</name>
<dbReference type="GO" id="GO:0008168">
    <property type="term" value="F:methyltransferase activity"/>
    <property type="evidence" value="ECO:0007669"/>
    <property type="project" value="InterPro"/>
</dbReference>
<dbReference type="PROSITE" id="PS00092">
    <property type="entry name" value="N6_MTASE"/>
    <property type="match status" value="1"/>
</dbReference>
<evidence type="ECO:0000313" key="3">
    <source>
        <dbReference type="Proteomes" id="UP000193986"/>
    </source>
</evidence>
<evidence type="ECO:0000256" key="1">
    <source>
        <dbReference type="SAM" id="SignalP"/>
    </source>
</evidence>
<dbReference type="AlphaFoldDB" id="A0A1Y2BMC3"/>
<dbReference type="InterPro" id="IPR002052">
    <property type="entry name" value="DNA_methylase_N6_adenine_CS"/>
</dbReference>
<dbReference type="GO" id="GO:0032259">
    <property type="term" value="P:methylation"/>
    <property type="evidence" value="ECO:0007669"/>
    <property type="project" value="InterPro"/>
</dbReference>